<sequence length="271" mass="29668">MAVDVVDLRHFYVSPLGVVARRLVLRAVEGLWKDLTGQRLLGIGYATPYLAVLKSGSERTLAFMPAAQGVVNWPPSGPSASALVEPTMLPLPDACIDRVLVVHALETSEAPDELMSEVWRVLSPGGRVLLVAPNRRGLWARMDTTPFGQGQPYSRSQLTSLMRRTLFSPENWLEALYVPPLQRQLFLRSAVAWERAGAGLSLPFAGVHVIEAVKQLHRPVAVRAMRRAARLRPVLVPAQGALSPRFATGDDMSPPTVRPPGCRAHRERGPS</sequence>
<proteinExistence type="predicted"/>
<organism evidence="3 4">
    <name type="scientific">Chelatococcus caeni</name>
    <dbReference type="NCBI Taxonomy" id="1348468"/>
    <lineage>
        <taxon>Bacteria</taxon>
        <taxon>Pseudomonadati</taxon>
        <taxon>Pseudomonadota</taxon>
        <taxon>Alphaproteobacteria</taxon>
        <taxon>Hyphomicrobiales</taxon>
        <taxon>Chelatococcaceae</taxon>
        <taxon>Chelatococcus</taxon>
    </lineage>
</organism>
<dbReference type="GO" id="GO:0032259">
    <property type="term" value="P:methylation"/>
    <property type="evidence" value="ECO:0007669"/>
    <property type="project" value="UniProtKB-KW"/>
</dbReference>
<dbReference type="RefSeq" id="WP_183316471.1">
    <property type="nucleotide sequence ID" value="NZ_JACIEN010000002.1"/>
</dbReference>
<keyword evidence="3" id="KW-0489">Methyltransferase</keyword>
<dbReference type="GO" id="GO:0008757">
    <property type="term" value="F:S-adenosylmethionine-dependent methyltransferase activity"/>
    <property type="evidence" value="ECO:0007669"/>
    <property type="project" value="InterPro"/>
</dbReference>
<name>A0A840C1U2_9HYPH</name>
<keyword evidence="3" id="KW-0808">Transferase</keyword>
<gene>
    <name evidence="3" type="ORF">GGR16_001955</name>
</gene>
<comment type="caution">
    <text evidence="3">The sequence shown here is derived from an EMBL/GenBank/DDBJ whole genome shotgun (WGS) entry which is preliminary data.</text>
</comment>
<evidence type="ECO:0000259" key="2">
    <source>
        <dbReference type="Pfam" id="PF08241"/>
    </source>
</evidence>
<dbReference type="InterPro" id="IPR029063">
    <property type="entry name" value="SAM-dependent_MTases_sf"/>
</dbReference>
<evidence type="ECO:0000313" key="4">
    <source>
        <dbReference type="Proteomes" id="UP000577362"/>
    </source>
</evidence>
<dbReference type="AlphaFoldDB" id="A0A840C1U2"/>
<evidence type="ECO:0000313" key="3">
    <source>
        <dbReference type="EMBL" id="MBB4016926.1"/>
    </source>
</evidence>
<protein>
    <submittedName>
        <fullName evidence="3">SAM-dependent methyltransferase</fullName>
    </submittedName>
</protein>
<feature type="domain" description="Methyltransferase type 11" evidence="2">
    <location>
        <begin position="86"/>
        <end position="129"/>
    </location>
</feature>
<dbReference type="EMBL" id="JACIEN010000002">
    <property type="protein sequence ID" value="MBB4016926.1"/>
    <property type="molecule type" value="Genomic_DNA"/>
</dbReference>
<dbReference type="InterPro" id="IPR013216">
    <property type="entry name" value="Methyltransf_11"/>
</dbReference>
<keyword evidence="4" id="KW-1185">Reference proteome</keyword>
<dbReference type="Gene3D" id="3.40.50.150">
    <property type="entry name" value="Vaccinia Virus protein VP39"/>
    <property type="match status" value="1"/>
</dbReference>
<feature type="region of interest" description="Disordered" evidence="1">
    <location>
        <begin position="245"/>
        <end position="271"/>
    </location>
</feature>
<dbReference type="SUPFAM" id="SSF53335">
    <property type="entry name" value="S-adenosyl-L-methionine-dependent methyltransferases"/>
    <property type="match status" value="1"/>
</dbReference>
<evidence type="ECO:0000256" key="1">
    <source>
        <dbReference type="SAM" id="MobiDB-lite"/>
    </source>
</evidence>
<accession>A0A840C1U2</accession>
<dbReference type="Pfam" id="PF08241">
    <property type="entry name" value="Methyltransf_11"/>
    <property type="match status" value="1"/>
</dbReference>
<dbReference type="Proteomes" id="UP000577362">
    <property type="component" value="Unassembled WGS sequence"/>
</dbReference>
<reference evidence="3 4" key="1">
    <citation type="submission" date="2020-08" db="EMBL/GenBank/DDBJ databases">
        <title>Genomic Encyclopedia of Type Strains, Phase IV (KMG-IV): sequencing the most valuable type-strain genomes for metagenomic binning, comparative biology and taxonomic classification.</title>
        <authorList>
            <person name="Goeker M."/>
        </authorList>
    </citation>
    <scope>NUCLEOTIDE SEQUENCE [LARGE SCALE GENOMIC DNA]</scope>
    <source>
        <strain evidence="3 4">DSM 103737</strain>
    </source>
</reference>